<organism evidence="2 3">
    <name type="scientific">Babesia bovis</name>
    <dbReference type="NCBI Taxonomy" id="5865"/>
    <lineage>
        <taxon>Eukaryota</taxon>
        <taxon>Sar</taxon>
        <taxon>Alveolata</taxon>
        <taxon>Apicomplexa</taxon>
        <taxon>Aconoidasida</taxon>
        <taxon>Piroplasmida</taxon>
        <taxon>Babesiidae</taxon>
        <taxon>Babesia</taxon>
    </lineage>
</organism>
<dbReference type="KEGG" id="bbo:BBOV_II000680"/>
<dbReference type="RefSeq" id="XP_001609596.1">
    <property type="nucleotide sequence ID" value="XM_001609546.1"/>
</dbReference>
<sequence>MAITARNNGFRKVAKWIVGAVVVAGATSANVAAESHLQGAKKVPFYAPEAVVFVTSLGKEYTNQDIDNLVDCTDLECTGSVWRHEITRRRAELLYRMEKFDKLMQQLPSDLVTAAMMYHTFEMLPEQLAKDITRYVFNANYNNLIDELPEPLAQLALEFNVYEGIDYAILELFRQYLRHYKQTGKVFVPNKGPYDLEEIFYVPPKNVESMPVEAAPELVIEDVPVEEVDTEDLDYVIFTNCVGTQFTNRDLYQMLGFKANTRSDIESLDAADKRKLLGKKAMLLNQMRNFNRVLKKLPADHAKIAGSHAVYNTLPEDLAREVKMYWFDKLYPNLISKLPEHLVYDLLKCDVYEGMTCDVLMKVIAFLRSIADEATIKSLTSKVEKAEI</sequence>
<reference evidence="3" key="4">
    <citation type="journal article" date="2020" name="Data Brief">
        <title>Transcriptome dataset of Babesia bovis life stages within vertebrate and invertebrate hosts.</title>
        <authorList>
            <person name="Ueti M.W."/>
            <person name="Johnson W.C."/>
            <person name="Kappmeyer L.S."/>
            <person name="Herndon D.R."/>
            <person name="Mousel M.R."/>
            <person name="Reif K.E."/>
            <person name="Taus N.S."/>
            <person name="Ifeonu O.O."/>
            <person name="Silva J.C."/>
            <person name="Suarez C.E."/>
            <person name="Brayton K.A."/>
        </authorList>
    </citation>
    <scope>NUCLEOTIDE SEQUENCE [LARGE SCALE GENOMIC DNA]</scope>
</reference>
<dbReference type="Proteomes" id="UP000002173">
    <property type="component" value="Unassembled WGS sequence"/>
</dbReference>
<dbReference type="EMBL" id="AK440379">
    <property type="protein sequence ID" value="BAN64173.1"/>
    <property type="molecule type" value="mRNA"/>
</dbReference>
<proteinExistence type="evidence at transcript level"/>
<accession>A7ASW7</accession>
<reference evidence="3" key="5">
    <citation type="journal article" date="2021" name="Int. J. Parasitol.">
        <title>Comparative analysis of gene expression between Babesia bovis blood stages and kinetes allowed by improved genome annotation.</title>
        <authorList>
            <person name="Ueti M.W."/>
            <person name="Johnson W.C."/>
            <person name="Kappmeyer L.S."/>
            <person name="Herndon D.R."/>
            <person name="Mousel M.R."/>
            <person name="Reif K.E."/>
            <person name="Taus N.S."/>
            <person name="Ifeonu O.O."/>
            <person name="Silva J.C."/>
            <person name="Suarez C.E."/>
            <person name="Brayton K.A."/>
        </authorList>
    </citation>
    <scope>NUCLEOTIDE SEQUENCE [LARGE SCALE GENOMIC DNA]</scope>
</reference>
<evidence type="ECO:0000313" key="3">
    <source>
        <dbReference type="Proteomes" id="UP000002173"/>
    </source>
</evidence>
<reference evidence="2 3" key="1">
    <citation type="journal article" date="2007" name="PLoS Pathog.">
        <title>Genome sequence of Babesia bovis and comparative analysis of apicomplexan hemoprotozoa.</title>
        <authorList>
            <person name="Brayton K.A."/>
            <person name="Lau A.O.T."/>
            <person name="Herndon D.R."/>
            <person name="Hannick L."/>
            <person name="Kappmeyer L.S."/>
            <person name="Berens S.J."/>
            <person name="Bidwell S.L."/>
            <person name="Brown W.C."/>
            <person name="Crabtree J."/>
            <person name="Fadrosh D."/>
            <person name="Feldblum T."/>
            <person name="Forberger H.A."/>
            <person name="Haas B.J."/>
            <person name="Howell J.M."/>
            <person name="Khouri H."/>
            <person name="Koo H."/>
            <person name="Mann D.J."/>
            <person name="Norimine J."/>
            <person name="Paulsen I.T."/>
            <person name="Radune D."/>
            <person name="Ren Q."/>
            <person name="Smith R.K. Jr."/>
            <person name="Suarez C.E."/>
            <person name="White O."/>
            <person name="Wortman J.R."/>
            <person name="Knowles D.P. Jr."/>
            <person name="McElwain T.F."/>
            <person name="Nene V.M."/>
        </authorList>
    </citation>
    <scope>NUCLEOTIDE SEQUENCE [LARGE SCALE GENOMIC DNA]</scope>
    <source>
        <strain evidence="2">T2Bo</strain>
    </source>
</reference>
<reference evidence="1" key="3">
    <citation type="journal article" date="2014" name="BMC Genomics">
        <title>The Babesia bovis gene and promoter model: an update from full-length EST analysis.</title>
        <authorList>
            <person name="Yamagishi J."/>
            <person name="Wakaguri H."/>
            <person name="Yokoyama N."/>
            <person name="Yamashita R."/>
            <person name="Suzuki Y."/>
            <person name="Xuan X."/>
            <person name="Igarashi I."/>
        </authorList>
    </citation>
    <scope>NUCLEOTIDE SEQUENCE</scope>
    <source>
        <strain evidence="1">Texas</strain>
    </source>
</reference>
<dbReference type="GeneID" id="5477820"/>
<keyword evidence="3" id="KW-1185">Reference proteome</keyword>
<protein>
    <submittedName>
        <fullName evidence="1 2">Spherical body protein 2 Truncated copy 12 (SBP2)</fullName>
    </submittedName>
</protein>
<dbReference type="AlphaFoldDB" id="A7ASW7"/>
<evidence type="ECO:0000313" key="2">
    <source>
        <dbReference type="EMBL" id="EDO06028.1"/>
    </source>
</evidence>
<evidence type="ECO:0000313" key="1">
    <source>
        <dbReference type="EMBL" id="BAN64173.1"/>
    </source>
</evidence>
<dbReference type="EMBL" id="AAXT01000003">
    <property type="protein sequence ID" value="EDO06028.1"/>
    <property type="molecule type" value="Genomic_DNA"/>
</dbReference>
<dbReference type="VEuPathDB" id="PiroplasmaDB:BBOV_II000680"/>
<reference evidence="2" key="2">
    <citation type="submission" date="2007-08" db="EMBL/GenBank/DDBJ databases">
        <authorList>
            <person name="Nene V."/>
        </authorList>
    </citation>
    <scope>NUCLEOTIDE SEQUENCE</scope>
    <source>
        <strain evidence="2">T2Bo</strain>
    </source>
</reference>
<name>A7ASW7_BABBO</name>
<gene>
    <name evidence="1 2" type="ORF">BBOV_II000680</name>
</gene>